<keyword evidence="1" id="KW-0175">Coiled coil</keyword>
<reference evidence="3 4" key="1">
    <citation type="submission" date="2018-08" db="EMBL/GenBank/DDBJ databases">
        <title>Genome and evolution of the arbuscular mycorrhizal fungus Diversispora epigaea (formerly Glomus versiforme) and its bacterial endosymbionts.</title>
        <authorList>
            <person name="Sun X."/>
            <person name="Fei Z."/>
            <person name="Harrison M."/>
        </authorList>
    </citation>
    <scope>NUCLEOTIDE SEQUENCE [LARGE SCALE GENOMIC DNA]</scope>
    <source>
        <strain evidence="3 4">IT104</strain>
    </source>
</reference>
<keyword evidence="4" id="KW-1185">Reference proteome</keyword>
<evidence type="ECO:0000256" key="2">
    <source>
        <dbReference type="SAM" id="MobiDB-lite"/>
    </source>
</evidence>
<dbReference type="OrthoDB" id="2306651at2759"/>
<dbReference type="EMBL" id="PQFF01000049">
    <property type="protein sequence ID" value="RHZ86363.1"/>
    <property type="molecule type" value="Genomic_DNA"/>
</dbReference>
<evidence type="ECO:0000256" key="1">
    <source>
        <dbReference type="SAM" id="Coils"/>
    </source>
</evidence>
<sequence>MKVFGTNNLHKYYIYVGGTHDYMLEVITGAGETPHGDCDHNSDLAFTITSGYRSKICENISLEYTTLIKQYWDTNPNNKSDAIIILNKMKLLVKLLYEEMDKQQEQSKNLKSKIKNFFTSSSTKNKDKQVIKNIQSNENKGSKIYKSKPVKNTTDEEQQAFDFEISEEMEQQYLKSIGN</sequence>
<dbReference type="Proteomes" id="UP000266861">
    <property type="component" value="Unassembled WGS sequence"/>
</dbReference>
<dbReference type="AlphaFoldDB" id="A0A397JN49"/>
<proteinExistence type="predicted"/>
<accession>A0A397JN49</accession>
<name>A0A397JN49_9GLOM</name>
<evidence type="ECO:0000313" key="4">
    <source>
        <dbReference type="Proteomes" id="UP000266861"/>
    </source>
</evidence>
<evidence type="ECO:0000313" key="3">
    <source>
        <dbReference type="EMBL" id="RHZ86363.1"/>
    </source>
</evidence>
<comment type="caution">
    <text evidence="3">The sequence shown here is derived from an EMBL/GenBank/DDBJ whole genome shotgun (WGS) entry which is preliminary data.</text>
</comment>
<feature type="region of interest" description="Disordered" evidence="2">
    <location>
        <begin position="138"/>
        <end position="157"/>
    </location>
</feature>
<protein>
    <submittedName>
        <fullName evidence="3">Uncharacterized protein</fullName>
    </submittedName>
</protein>
<dbReference type="Gene3D" id="1.10.510.10">
    <property type="entry name" value="Transferase(Phosphotransferase) domain 1"/>
    <property type="match status" value="1"/>
</dbReference>
<feature type="coiled-coil region" evidence="1">
    <location>
        <begin position="86"/>
        <end position="113"/>
    </location>
</feature>
<gene>
    <name evidence="3" type="ORF">Glove_52g130</name>
</gene>
<organism evidence="3 4">
    <name type="scientific">Diversispora epigaea</name>
    <dbReference type="NCBI Taxonomy" id="1348612"/>
    <lineage>
        <taxon>Eukaryota</taxon>
        <taxon>Fungi</taxon>
        <taxon>Fungi incertae sedis</taxon>
        <taxon>Mucoromycota</taxon>
        <taxon>Glomeromycotina</taxon>
        <taxon>Glomeromycetes</taxon>
        <taxon>Diversisporales</taxon>
        <taxon>Diversisporaceae</taxon>
        <taxon>Diversispora</taxon>
    </lineage>
</organism>